<evidence type="ECO:0000256" key="6">
    <source>
        <dbReference type="ARBA" id="ARBA00022989"/>
    </source>
</evidence>
<dbReference type="Gene3D" id="1.10.3720.10">
    <property type="entry name" value="MetI-like"/>
    <property type="match status" value="1"/>
</dbReference>
<keyword evidence="6 8" id="KW-1133">Transmembrane helix</keyword>
<feature type="transmembrane region" description="Helical" evidence="8">
    <location>
        <begin position="259"/>
        <end position="280"/>
    </location>
</feature>
<comment type="caution">
    <text evidence="11">The sequence shown here is derived from an EMBL/GenBank/DDBJ whole genome shotgun (WGS) entry which is preliminary data.</text>
</comment>
<evidence type="ECO:0000256" key="4">
    <source>
        <dbReference type="ARBA" id="ARBA00022692"/>
    </source>
</evidence>
<evidence type="ECO:0000256" key="5">
    <source>
        <dbReference type="ARBA" id="ARBA00022970"/>
    </source>
</evidence>
<dbReference type="InterPro" id="IPR035906">
    <property type="entry name" value="MetI-like_sf"/>
</dbReference>
<evidence type="ECO:0000256" key="3">
    <source>
        <dbReference type="ARBA" id="ARBA00022475"/>
    </source>
</evidence>
<dbReference type="PROSITE" id="PS50928">
    <property type="entry name" value="ABC_TM1"/>
    <property type="match status" value="1"/>
</dbReference>
<dbReference type="InterPro" id="IPR010065">
    <property type="entry name" value="AA_ABC_transptr_permease_3TM"/>
</dbReference>
<accession>A0ABP7BVL6</accession>
<feature type="domain" description="ABC transmembrane type-1" evidence="10">
    <location>
        <begin position="75"/>
        <end position="281"/>
    </location>
</feature>
<name>A0ABP7BVL6_9MICC</name>
<feature type="region of interest" description="Disordered" evidence="9">
    <location>
        <begin position="1"/>
        <end position="24"/>
    </location>
</feature>
<feature type="transmembrane region" description="Helical" evidence="8">
    <location>
        <begin position="235"/>
        <end position="253"/>
    </location>
</feature>
<keyword evidence="3" id="KW-1003">Cell membrane</keyword>
<evidence type="ECO:0000256" key="7">
    <source>
        <dbReference type="ARBA" id="ARBA00023136"/>
    </source>
</evidence>
<dbReference type="CDD" id="cd06261">
    <property type="entry name" value="TM_PBP2"/>
    <property type="match status" value="1"/>
</dbReference>
<feature type="transmembrane region" description="Helical" evidence="8">
    <location>
        <begin position="74"/>
        <end position="99"/>
    </location>
</feature>
<dbReference type="NCBIfam" id="TIGR01726">
    <property type="entry name" value="HEQRo_perm_3TM"/>
    <property type="match status" value="1"/>
</dbReference>
<evidence type="ECO:0000313" key="11">
    <source>
        <dbReference type="EMBL" id="GAA3668857.1"/>
    </source>
</evidence>
<dbReference type="Pfam" id="PF00528">
    <property type="entry name" value="BPD_transp_1"/>
    <property type="match status" value="1"/>
</dbReference>
<comment type="subcellular location">
    <subcellularLocation>
        <location evidence="1 8">Cell membrane</location>
        <topology evidence="1 8">Multi-pass membrane protein</topology>
    </subcellularLocation>
</comment>
<proteinExistence type="inferred from homology"/>
<dbReference type="InterPro" id="IPR000515">
    <property type="entry name" value="MetI-like"/>
</dbReference>
<feature type="transmembrane region" description="Helical" evidence="8">
    <location>
        <begin position="120"/>
        <end position="138"/>
    </location>
</feature>
<evidence type="ECO:0000256" key="2">
    <source>
        <dbReference type="ARBA" id="ARBA00022448"/>
    </source>
</evidence>
<feature type="transmembrane region" description="Helical" evidence="8">
    <location>
        <begin position="34"/>
        <end position="54"/>
    </location>
</feature>
<dbReference type="SUPFAM" id="SSF161098">
    <property type="entry name" value="MetI-like"/>
    <property type="match status" value="1"/>
</dbReference>
<evidence type="ECO:0000259" key="10">
    <source>
        <dbReference type="PROSITE" id="PS50928"/>
    </source>
</evidence>
<evidence type="ECO:0000256" key="1">
    <source>
        <dbReference type="ARBA" id="ARBA00004651"/>
    </source>
</evidence>
<organism evidence="11 12">
    <name type="scientific">Arthrobacter ginkgonis</name>
    <dbReference type="NCBI Taxonomy" id="1630594"/>
    <lineage>
        <taxon>Bacteria</taxon>
        <taxon>Bacillati</taxon>
        <taxon>Actinomycetota</taxon>
        <taxon>Actinomycetes</taxon>
        <taxon>Micrococcales</taxon>
        <taxon>Micrococcaceae</taxon>
        <taxon>Arthrobacter</taxon>
    </lineage>
</organism>
<keyword evidence="2 8" id="KW-0813">Transport</keyword>
<gene>
    <name evidence="11" type="ORF">GCM10023081_04160</name>
</gene>
<keyword evidence="7 8" id="KW-0472">Membrane</keyword>
<evidence type="ECO:0000256" key="9">
    <source>
        <dbReference type="SAM" id="MobiDB-lite"/>
    </source>
</evidence>
<reference evidence="12" key="1">
    <citation type="journal article" date="2019" name="Int. J. Syst. Evol. Microbiol.">
        <title>The Global Catalogue of Microorganisms (GCM) 10K type strain sequencing project: providing services to taxonomists for standard genome sequencing and annotation.</title>
        <authorList>
            <consortium name="The Broad Institute Genomics Platform"/>
            <consortium name="The Broad Institute Genome Sequencing Center for Infectious Disease"/>
            <person name="Wu L."/>
            <person name="Ma J."/>
        </authorList>
    </citation>
    <scope>NUCLEOTIDE SEQUENCE [LARGE SCALE GENOMIC DNA]</scope>
    <source>
        <strain evidence="12">JCM 30742</strain>
    </source>
</reference>
<keyword evidence="12" id="KW-1185">Reference proteome</keyword>
<evidence type="ECO:0000313" key="12">
    <source>
        <dbReference type="Proteomes" id="UP001500752"/>
    </source>
</evidence>
<comment type="similarity">
    <text evidence="8">Belongs to the binding-protein-dependent transport system permease family.</text>
</comment>
<dbReference type="InterPro" id="IPR043429">
    <property type="entry name" value="ArtM/GltK/GlnP/TcyL/YhdX-like"/>
</dbReference>
<keyword evidence="5" id="KW-0029">Amino-acid transport</keyword>
<dbReference type="PANTHER" id="PTHR30614:SF0">
    <property type="entry name" value="L-CYSTINE TRANSPORT SYSTEM PERMEASE PROTEIN TCYL"/>
    <property type="match status" value="1"/>
</dbReference>
<sequence length="312" mass="33401">MHAPTDGAPAPRGTAPQAPVDVASAHGRPHPWRWALSAALLLVAVGLAVFLAGNPNFQWDVVAEYLFYPTVLKGLATSVVLAVVAMVIGTALGTVLALAQMAEFAPARWASKAFVGVFRSIPPLVQLIFWFNLGFLLPKIELGLPFGPAFASWNTTDLITPLTAAIIGLSLHEAAYMAEIIRSGLTSVTSGQHDAAKAAGFTPVQTFFGIVVPQAMRVILPPFGNQFIATVKGTSLVSVIAMSDLLFSVQAIADRTYQVVPMLIVACLWYLGVVTVLTYFQRILERRYGRGYDAAPAKRAGIPFSPWKKAAK</sequence>
<protein>
    <submittedName>
        <fullName evidence="11">Amino acid ABC transporter permease</fullName>
    </submittedName>
</protein>
<evidence type="ECO:0000256" key="8">
    <source>
        <dbReference type="RuleBase" id="RU363032"/>
    </source>
</evidence>
<dbReference type="EMBL" id="BAABEO010000006">
    <property type="protein sequence ID" value="GAA3668857.1"/>
    <property type="molecule type" value="Genomic_DNA"/>
</dbReference>
<keyword evidence="4 8" id="KW-0812">Transmembrane</keyword>
<dbReference type="PANTHER" id="PTHR30614">
    <property type="entry name" value="MEMBRANE COMPONENT OF AMINO ACID ABC TRANSPORTER"/>
    <property type="match status" value="1"/>
</dbReference>
<dbReference type="Proteomes" id="UP001500752">
    <property type="component" value="Unassembled WGS sequence"/>
</dbReference>